<gene>
    <name evidence="1" type="ORF">FHK87_14200</name>
</gene>
<reference evidence="1 2" key="1">
    <citation type="submission" date="2019-06" db="EMBL/GenBank/DDBJ databases">
        <authorList>
            <person name="Meng X."/>
        </authorList>
    </citation>
    <scope>NUCLEOTIDE SEQUENCE [LARGE SCALE GENOMIC DNA]</scope>
    <source>
        <strain evidence="1 2">M625</strain>
    </source>
</reference>
<accession>A0A504J2M9</accession>
<dbReference type="AlphaFoldDB" id="A0A504J2M9"/>
<organism evidence="1 2">
    <name type="scientific">Aquimarina algicola</name>
    <dbReference type="NCBI Taxonomy" id="2589995"/>
    <lineage>
        <taxon>Bacteria</taxon>
        <taxon>Pseudomonadati</taxon>
        <taxon>Bacteroidota</taxon>
        <taxon>Flavobacteriia</taxon>
        <taxon>Flavobacteriales</taxon>
        <taxon>Flavobacteriaceae</taxon>
        <taxon>Aquimarina</taxon>
    </lineage>
</organism>
<keyword evidence="2" id="KW-1185">Reference proteome</keyword>
<comment type="caution">
    <text evidence="1">The sequence shown here is derived from an EMBL/GenBank/DDBJ whole genome shotgun (WGS) entry which is preliminary data.</text>
</comment>
<dbReference type="EMBL" id="VFWZ01000004">
    <property type="protein sequence ID" value="TPN85176.1"/>
    <property type="molecule type" value="Genomic_DNA"/>
</dbReference>
<proteinExistence type="predicted"/>
<dbReference type="Pfam" id="PF20113">
    <property type="entry name" value="DUF6503"/>
    <property type="match status" value="1"/>
</dbReference>
<dbReference type="OrthoDB" id="1489248at2"/>
<sequence length="237" mass="28077">MKIIYVIVCALFVMGYTYQKEIDGQHILEQTIKKHDPSNNWNTTKINIHIQEPRISNPYRYSIVTLDNANQYFKLSRNRDQHLSEHIIEPDGKSTVLLDGKIETDTILIKKYRLDPSRNIGYQKFYRLMYGLPMSLANTYKNISPISESTFNKELCYKIEFELKEPMISKHWRVYVSKSDMMVKGIEIFFPDDPEKGERIYFEDLITINEVKIPRIRHWRELKDNTYSGSDLIIKAL</sequence>
<evidence type="ECO:0000313" key="2">
    <source>
        <dbReference type="Proteomes" id="UP000315540"/>
    </source>
</evidence>
<name>A0A504J2M9_9FLAO</name>
<dbReference type="RefSeq" id="WP_140594174.1">
    <property type="nucleotide sequence ID" value="NZ_VFWZ01000004.1"/>
</dbReference>
<dbReference type="Proteomes" id="UP000315540">
    <property type="component" value="Unassembled WGS sequence"/>
</dbReference>
<dbReference type="InterPro" id="IPR045444">
    <property type="entry name" value="DUF6503"/>
</dbReference>
<protein>
    <submittedName>
        <fullName evidence="1">Uncharacterized protein</fullName>
    </submittedName>
</protein>
<evidence type="ECO:0000313" key="1">
    <source>
        <dbReference type="EMBL" id="TPN85176.1"/>
    </source>
</evidence>